<dbReference type="EMBL" id="WXFA01000003">
    <property type="protein sequence ID" value="MBM3090561.1"/>
    <property type="molecule type" value="Genomic_DNA"/>
</dbReference>
<keyword evidence="2" id="KW-1185">Reference proteome</keyword>
<dbReference type="RefSeq" id="WP_203527547.1">
    <property type="nucleotide sequence ID" value="NZ_CP083374.1"/>
</dbReference>
<proteinExistence type="predicted"/>
<organism evidence="1 2">
    <name type="scientific">Ensifer canadensis</name>
    <dbReference type="NCBI Taxonomy" id="555315"/>
    <lineage>
        <taxon>Bacteria</taxon>
        <taxon>Pseudomonadati</taxon>
        <taxon>Pseudomonadota</taxon>
        <taxon>Alphaproteobacteria</taxon>
        <taxon>Hyphomicrobiales</taxon>
        <taxon>Rhizobiaceae</taxon>
        <taxon>Sinorhizobium/Ensifer group</taxon>
        <taxon>Ensifer</taxon>
    </lineage>
</organism>
<name>A0AAW4FHS2_9HYPH</name>
<protein>
    <submittedName>
        <fullName evidence="1">Uncharacterized protein</fullName>
    </submittedName>
</protein>
<dbReference type="Proteomes" id="UP000744980">
    <property type="component" value="Unassembled WGS sequence"/>
</dbReference>
<sequence length="50" mass="5271">MASLEVCLDLERPLIVLLDADLSEDAGTDFFASGDVAVSSFQWSAAAGEH</sequence>
<reference evidence="1 2" key="1">
    <citation type="submission" date="2020-01" db="EMBL/GenBank/DDBJ databases">
        <title>Draft genome assembly of Ensifer adhaerens T173.</title>
        <authorList>
            <person name="Craig J.E."/>
            <person name="Stinchcombe J.R."/>
        </authorList>
    </citation>
    <scope>NUCLEOTIDE SEQUENCE [LARGE SCALE GENOMIC DNA]</scope>
    <source>
        <strain evidence="1 2">T173</strain>
    </source>
</reference>
<evidence type="ECO:0000313" key="1">
    <source>
        <dbReference type="EMBL" id="MBM3090561.1"/>
    </source>
</evidence>
<accession>A0AAW4FHS2</accession>
<evidence type="ECO:0000313" key="2">
    <source>
        <dbReference type="Proteomes" id="UP000744980"/>
    </source>
</evidence>
<dbReference type="AlphaFoldDB" id="A0AAW4FHS2"/>
<gene>
    <name evidence="1" type="ORF">GFB56_07010</name>
</gene>
<comment type="caution">
    <text evidence="1">The sequence shown here is derived from an EMBL/GenBank/DDBJ whole genome shotgun (WGS) entry which is preliminary data.</text>
</comment>